<gene>
    <name evidence="2" type="primary">EFR3</name>
    <name evidence="2" type="ORF">IWW36_004075</name>
</gene>
<organism evidence="2 3">
    <name type="scientific">Coemansia brasiliensis</name>
    <dbReference type="NCBI Taxonomy" id="2650707"/>
    <lineage>
        <taxon>Eukaryota</taxon>
        <taxon>Fungi</taxon>
        <taxon>Fungi incertae sedis</taxon>
        <taxon>Zoopagomycota</taxon>
        <taxon>Kickxellomycotina</taxon>
        <taxon>Kickxellomycetes</taxon>
        <taxon>Kickxellales</taxon>
        <taxon>Kickxellaceae</taxon>
        <taxon>Coemansia</taxon>
    </lineage>
</organism>
<feature type="region of interest" description="Disordered" evidence="1">
    <location>
        <begin position="682"/>
        <end position="714"/>
    </location>
</feature>
<dbReference type="Proteomes" id="UP001139887">
    <property type="component" value="Unassembled WGS sequence"/>
</dbReference>
<evidence type="ECO:0000313" key="2">
    <source>
        <dbReference type="EMBL" id="KAJ2847009.1"/>
    </source>
</evidence>
<dbReference type="OrthoDB" id="19232at2759"/>
<feature type="compositionally biased region" description="Polar residues" evidence="1">
    <location>
        <begin position="693"/>
        <end position="705"/>
    </location>
</feature>
<protein>
    <submittedName>
        <fullName evidence="2">Plasma membrane localization protein</fullName>
    </submittedName>
</protein>
<name>A0A9W8LYC8_9FUNG</name>
<feature type="non-terminal residue" evidence="2">
    <location>
        <position position="1"/>
    </location>
</feature>
<dbReference type="AlphaFoldDB" id="A0A9W8LYC8"/>
<feature type="region of interest" description="Disordered" evidence="1">
    <location>
        <begin position="612"/>
        <end position="639"/>
    </location>
</feature>
<evidence type="ECO:0000313" key="3">
    <source>
        <dbReference type="Proteomes" id="UP001139887"/>
    </source>
</evidence>
<proteinExistence type="predicted"/>
<accession>A0A9W8LYC8</accession>
<reference evidence="2" key="1">
    <citation type="submission" date="2022-07" db="EMBL/GenBank/DDBJ databases">
        <title>Phylogenomic reconstructions and comparative analyses of Kickxellomycotina fungi.</title>
        <authorList>
            <person name="Reynolds N.K."/>
            <person name="Stajich J.E."/>
            <person name="Barry K."/>
            <person name="Grigoriev I.V."/>
            <person name="Crous P."/>
            <person name="Smith M.E."/>
        </authorList>
    </citation>
    <scope>NUCLEOTIDE SEQUENCE</scope>
    <source>
        <strain evidence="2">NRRL 1566</strain>
    </source>
</reference>
<evidence type="ECO:0000256" key="1">
    <source>
        <dbReference type="SAM" id="MobiDB-lite"/>
    </source>
</evidence>
<sequence length="714" mass="77523">LPLVATAVASRIAVAPVIEPAAKISVEDQVNSISTDEATLSDNQLGQWAWRCAYTLLCRSHGQHSHIIVSEIFRYLDGPLEWQPISLCTHIVLAVVSQLQPQNQNMVIVEILAFLTDGALTSQLYVNSTSCGSKAIPSERRSINRRACIIRILERLFCKPYVLVGISVMEALNVLVSFLLESVATKQLGGLDKDMFNAALQAAIATDSGSRPESVGAVSDAAVASGSTVHPSHMSDYYHLLAAIGGLAKHQYYTGQLSDMIGHLVSRIVLVNTKDSGELLVWLLQALYIVLHTSRHCTIDNDKPLSVRAFAPLFTLLSHEHVDCRVLAADCIAEIFSALTEKTLHDQPDSKLIGAIYYQLGHALKGAHLQPQRYLVAEYAGAASILRELLCLQDIQRSIQYTVALIDNCAPSSSTAPWATLLAMVWAQISRLHSHNSLEAHVNKSTSEFKDMGLWESSIEHVCLHQLRAAEIGCHESPSLVSLPTDSTTAASRPNQNTTEAKLVEQLSIGTVLDIVGSELVAQCADYETEQAALESWAANSDAAHRELCRAYANAGVDSPLNAVEQVKDIRARVSVDWDVHVRHDSIVAPHINVEQLRTALRDGLAVYASDQEAGRSLGHSPDSRPRSPLNMREGVSTHHSRDVLATMAQYGLDSDSDAGDSDDIGQPAVPVEVRNLLDSIDDFDQPHMPASGKTQAESHSTPGISTPVIYDGI</sequence>
<comment type="caution">
    <text evidence="2">The sequence shown here is derived from an EMBL/GenBank/DDBJ whole genome shotgun (WGS) entry which is preliminary data.</text>
</comment>
<dbReference type="EMBL" id="JANBUW010000405">
    <property type="protein sequence ID" value="KAJ2847009.1"/>
    <property type="molecule type" value="Genomic_DNA"/>
</dbReference>
<keyword evidence="3" id="KW-1185">Reference proteome</keyword>